<evidence type="ECO:0000313" key="2">
    <source>
        <dbReference type="Proteomes" id="UP001175271"/>
    </source>
</evidence>
<dbReference type="EMBL" id="JAUCMV010000005">
    <property type="protein sequence ID" value="KAK0394494.1"/>
    <property type="molecule type" value="Genomic_DNA"/>
</dbReference>
<protein>
    <submittedName>
        <fullName evidence="1">Uncharacterized protein</fullName>
    </submittedName>
</protein>
<dbReference type="Proteomes" id="UP001175271">
    <property type="component" value="Unassembled WGS sequence"/>
</dbReference>
<keyword evidence="2" id="KW-1185">Reference proteome</keyword>
<gene>
    <name evidence="1" type="ORF">QR680_000770</name>
</gene>
<comment type="caution">
    <text evidence="1">The sequence shown here is derived from an EMBL/GenBank/DDBJ whole genome shotgun (WGS) entry which is preliminary data.</text>
</comment>
<dbReference type="AlphaFoldDB" id="A0AA39GXT7"/>
<sequence length="101" mass="11336">MNCLCAVDFASIAIFMTEPGLLMHVLCLGPENQEIAARINIRCEMNYVRQELARIFGYNPDVLSIFCKDKEVGGHDTPLSLGMTGFNEELEFYTNTIGELQ</sequence>
<evidence type="ECO:0000313" key="1">
    <source>
        <dbReference type="EMBL" id="KAK0394494.1"/>
    </source>
</evidence>
<organism evidence="1 2">
    <name type="scientific">Steinernema hermaphroditum</name>
    <dbReference type="NCBI Taxonomy" id="289476"/>
    <lineage>
        <taxon>Eukaryota</taxon>
        <taxon>Metazoa</taxon>
        <taxon>Ecdysozoa</taxon>
        <taxon>Nematoda</taxon>
        <taxon>Chromadorea</taxon>
        <taxon>Rhabditida</taxon>
        <taxon>Tylenchina</taxon>
        <taxon>Panagrolaimomorpha</taxon>
        <taxon>Strongyloidoidea</taxon>
        <taxon>Steinernematidae</taxon>
        <taxon>Steinernema</taxon>
    </lineage>
</organism>
<proteinExistence type="predicted"/>
<reference evidence="1" key="1">
    <citation type="submission" date="2023-06" db="EMBL/GenBank/DDBJ databases">
        <title>Genomic analysis of the entomopathogenic nematode Steinernema hermaphroditum.</title>
        <authorList>
            <person name="Schwarz E.M."/>
            <person name="Heppert J.K."/>
            <person name="Baniya A."/>
            <person name="Schwartz H.T."/>
            <person name="Tan C.-H."/>
            <person name="Antoshechkin I."/>
            <person name="Sternberg P.W."/>
            <person name="Goodrich-Blair H."/>
            <person name="Dillman A.R."/>
        </authorList>
    </citation>
    <scope>NUCLEOTIDE SEQUENCE</scope>
    <source>
        <strain evidence="1">PS9179</strain>
        <tissue evidence="1">Whole animal</tissue>
    </source>
</reference>
<accession>A0AA39GXT7</accession>
<name>A0AA39GXT7_9BILA</name>